<dbReference type="AlphaFoldDB" id="A0ABD5QE03"/>
<dbReference type="EMBL" id="JBHSJG010000036">
    <property type="protein sequence ID" value="MFC4988041.1"/>
    <property type="molecule type" value="Genomic_DNA"/>
</dbReference>
<accession>A0ABD5QE03</accession>
<reference evidence="1 2" key="1">
    <citation type="journal article" date="2019" name="Int. J. Syst. Evol. Microbiol.">
        <title>The Global Catalogue of Microorganisms (GCM) 10K type strain sequencing project: providing services to taxonomists for standard genome sequencing and annotation.</title>
        <authorList>
            <consortium name="The Broad Institute Genomics Platform"/>
            <consortium name="The Broad Institute Genome Sequencing Center for Infectious Disease"/>
            <person name="Wu L."/>
            <person name="Ma J."/>
        </authorList>
    </citation>
    <scope>NUCLEOTIDE SEQUENCE [LARGE SCALE GENOMIC DNA]</scope>
    <source>
        <strain evidence="1 2">CGMCC 1.15824</strain>
    </source>
</reference>
<name>A0ABD5QE03_9EURY</name>
<organism evidence="1 2">
    <name type="scientific">Saliphagus infecundisoli</name>
    <dbReference type="NCBI Taxonomy" id="1849069"/>
    <lineage>
        <taxon>Archaea</taxon>
        <taxon>Methanobacteriati</taxon>
        <taxon>Methanobacteriota</taxon>
        <taxon>Stenosarchaea group</taxon>
        <taxon>Halobacteria</taxon>
        <taxon>Halobacteriales</taxon>
        <taxon>Natrialbaceae</taxon>
        <taxon>Saliphagus</taxon>
    </lineage>
</organism>
<gene>
    <name evidence="1" type="ORF">ACFPFO_09800</name>
</gene>
<keyword evidence="2" id="KW-1185">Reference proteome</keyword>
<proteinExistence type="predicted"/>
<dbReference type="RefSeq" id="WP_224826979.1">
    <property type="nucleotide sequence ID" value="NZ_JAIVEF010000001.1"/>
</dbReference>
<dbReference type="InterPro" id="IPR007612">
    <property type="entry name" value="LOR"/>
</dbReference>
<evidence type="ECO:0000313" key="1">
    <source>
        <dbReference type="EMBL" id="MFC4988041.1"/>
    </source>
</evidence>
<sequence>MTPERKYEISALDLSGSRYTVEQTGQDENFRPEYEASDAAGDTLFSGVYNMYQDESEFPLVDTGGNEIATVKASGTWDVAGDYLLTDGRTGEDVVVLDNDLSLLQDTWRIRDPDDGSLLAEIDSRGALVTVGRTVLPFGQWIAHEYEITDPDGDPVGTITGEFSILDRYEIEIDDPGSVPTDPVVVGAMVIDAIQGN</sequence>
<protein>
    <submittedName>
        <fullName evidence="1">Uncharacterized protein</fullName>
    </submittedName>
</protein>
<comment type="caution">
    <text evidence="1">The sequence shown here is derived from an EMBL/GenBank/DDBJ whole genome shotgun (WGS) entry which is preliminary data.</text>
</comment>
<evidence type="ECO:0000313" key="2">
    <source>
        <dbReference type="Proteomes" id="UP001595925"/>
    </source>
</evidence>
<dbReference type="Pfam" id="PF04525">
    <property type="entry name" value="LOR"/>
    <property type="match status" value="1"/>
</dbReference>
<dbReference type="Proteomes" id="UP001595925">
    <property type="component" value="Unassembled WGS sequence"/>
</dbReference>